<feature type="chain" id="PRO_5020283261" evidence="1">
    <location>
        <begin position="20"/>
        <end position="131"/>
    </location>
</feature>
<dbReference type="Proteomes" id="UP000307602">
    <property type="component" value="Unassembled WGS sequence"/>
</dbReference>
<proteinExistence type="predicted"/>
<dbReference type="EMBL" id="SRSO01000026">
    <property type="protein sequence ID" value="TGV01193.1"/>
    <property type="molecule type" value="Genomic_DNA"/>
</dbReference>
<keyword evidence="3" id="KW-1185">Reference proteome</keyword>
<organism evidence="2 3">
    <name type="scientific">Flavivirga rizhaonensis</name>
    <dbReference type="NCBI Taxonomy" id="2559571"/>
    <lineage>
        <taxon>Bacteria</taxon>
        <taxon>Pseudomonadati</taxon>
        <taxon>Bacteroidota</taxon>
        <taxon>Flavobacteriia</taxon>
        <taxon>Flavobacteriales</taxon>
        <taxon>Flavobacteriaceae</taxon>
        <taxon>Flavivirga</taxon>
    </lineage>
</organism>
<sequence length="131" mass="15096">MKKTTHLVILLLSSYYSFSLVGIDTTNPKDQLDLTNANIRVSNYETSIGAETEVYLLSLENDSDIIETSFEDTNQHELQYRNPVSNSQPKTASDRVILTRDKHKTKFWYYKNAGNDFVEFILGTNLHSYFC</sequence>
<accession>A0A4S1DTR4</accession>
<name>A0A4S1DTR4_9FLAO</name>
<keyword evidence="1" id="KW-0732">Signal</keyword>
<evidence type="ECO:0000313" key="2">
    <source>
        <dbReference type="EMBL" id="TGV01193.1"/>
    </source>
</evidence>
<evidence type="ECO:0000313" key="3">
    <source>
        <dbReference type="Proteomes" id="UP000307602"/>
    </source>
</evidence>
<reference evidence="2 3" key="1">
    <citation type="submission" date="2019-04" db="EMBL/GenBank/DDBJ databases">
        <authorList>
            <person name="Liu A."/>
        </authorList>
    </citation>
    <scope>NUCLEOTIDE SEQUENCE [LARGE SCALE GENOMIC DNA]</scope>
    <source>
        <strain evidence="2 3">RZ03</strain>
    </source>
</reference>
<gene>
    <name evidence="2" type="ORF">EM932_16265</name>
</gene>
<comment type="caution">
    <text evidence="2">The sequence shown here is derived from an EMBL/GenBank/DDBJ whole genome shotgun (WGS) entry which is preliminary data.</text>
</comment>
<dbReference type="RefSeq" id="WP_135878264.1">
    <property type="nucleotide sequence ID" value="NZ_SRSO01000026.1"/>
</dbReference>
<evidence type="ECO:0000256" key="1">
    <source>
        <dbReference type="SAM" id="SignalP"/>
    </source>
</evidence>
<dbReference type="OrthoDB" id="1396884at2"/>
<dbReference type="AlphaFoldDB" id="A0A4S1DTR4"/>
<protein>
    <submittedName>
        <fullName evidence="2">Uncharacterized protein</fullName>
    </submittedName>
</protein>
<feature type="signal peptide" evidence="1">
    <location>
        <begin position="1"/>
        <end position="19"/>
    </location>
</feature>